<evidence type="ECO:0000256" key="3">
    <source>
        <dbReference type="ARBA" id="ARBA00022692"/>
    </source>
</evidence>
<organism evidence="9 10">
    <name type="scientific">Oopsacas minuta</name>
    <dbReference type="NCBI Taxonomy" id="111878"/>
    <lineage>
        <taxon>Eukaryota</taxon>
        <taxon>Metazoa</taxon>
        <taxon>Porifera</taxon>
        <taxon>Hexactinellida</taxon>
        <taxon>Hexasterophora</taxon>
        <taxon>Lyssacinosida</taxon>
        <taxon>Leucopsacidae</taxon>
        <taxon>Oopsacas</taxon>
    </lineage>
</organism>
<dbReference type="GO" id="GO:0005739">
    <property type="term" value="C:mitochondrion"/>
    <property type="evidence" value="ECO:0007669"/>
    <property type="project" value="GOC"/>
</dbReference>
<keyword evidence="6" id="KW-0408">Iron</keyword>
<comment type="subcellular location">
    <subcellularLocation>
        <location evidence="1">Membrane</location>
    </subcellularLocation>
</comment>
<dbReference type="CDD" id="cd03499">
    <property type="entry name" value="SQR_TypeC_SdhC"/>
    <property type="match status" value="1"/>
</dbReference>
<dbReference type="PANTHER" id="PTHR10978:SF5">
    <property type="entry name" value="SUCCINATE DEHYDROGENASE CYTOCHROME B560 SUBUNIT, MITOCHONDRIAL"/>
    <property type="match status" value="1"/>
</dbReference>
<evidence type="ECO:0000256" key="7">
    <source>
        <dbReference type="ARBA" id="ARBA00023136"/>
    </source>
</evidence>
<dbReference type="PANTHER" id="PTHR10978">
    <property type="entry name" value="SUCCINATE DEHYDROGENASE CYTOCHROME B560 SUBUNIT"/>
    <property type="match status" value="1"/>
</dbReference>
<evidence type="ECO:0000256" key="5">
    <source>
        <dbReference type="ARBA" id="ARBA00022989"/>
    </source>
</evidence>
<proteinExistence type="predicted"/>
<evidence type="ECO:0000313" key="10">
    <source>
        <dbReference type="Proteomes" id="UP001165289"/>
    </source>
</evidence>
<dbReference type="GO" id="GO:0006099">
    <property type="term" value="P:tricarboxylic acid cycle"/>
    <property type="evidence" value="ECO:0007669"/>
    <property type="project" value="InterPro"/>
</dbReference>
<keyword evidence="10" id="KW-1185">Reference proteome</keyword>
<dbReference type="InterPro" id="IPR000701">
    <property type="entry name" value="SuccDH_FuR_B_TM-su"/>
</dbReference>
<keyword evidence="5 8" id="KW-1133">Transmembrane helix</keyword>
<dbReference type="Pfam" id="PF01127">
    <property type="entry name" value="Sdh_cyt"/>
    <property type="match status" value="1"/>
</dbReference>
<feature type="transmembrane region" description="Helical" evidence="8">
    <location>
        <begin position="165"/>
        <end position="182"/>
    </location>
</feature>
<evidence type="ECO:0000256" key="1">
    <source>
        <dbReference type="ARBA" id="ARBA00004370"/>
    </source>
</evidence>
<name>A0AAV7JSQ2_9METZ</name>
<dbReference type="GO" id="GO:0009055">
    <property type="term" value="F:electron transfer activity"/>
    <property type="evidence" value="ECO:0007669"/>
    <property type="project" value="InterPro"/>
</dbReference>
<dbReference type="GO" id="GO:0006121">
    <property type="term" value="P:mitochondrial electron transport, succinate to ubiquinone"/>
    <property type="evidence" value="ECO:0007669"/>
    <property type="project" value="TreeGrafter"/>
</dbReference>
<protein>
    <submittedName>
        <fullName evidence="9">Succinate dehydrogenase cytochrome b560 subunit, mitochondrial</fullName>
    </submittedName>
</protein>
<evidence type="ECO:0000313" key="9">
    <source>
        <dbReference type="EMBL" id="KAI6651747.1"/>
    </source>
</evidence>
<dbReference type="EMBL" id="JAKMXF010000302">
    <property type="protein sequence ID" value="KAI6651747.1"/>
    <property type="molecule type" value="Genomic_DNA"/>
</dbReference>
<feature type="transmembrane region" description="Helical" evidence="8">
    <location>
        <begin position="81"/>
        <end position="103"/>
    </location>
</feature>
<sequence length="184" mass="20862">MSFLTASLRYGSRPFLLANQQSFLYRNPINRIQARTSMESPEPGDTPILSEDFFKKQMRLKRPLSPFISIYKPQITWTMSIGYRITEVFILGSISTYGIYLFAMDYTNFGYLFTALSDLQIPSSVLTAVKLIAGIPFGYFVWGGLRHIAWDRGIGFSLPTLYKSAYLTITLSLLTGLALAFCKF</sequence>
<gene>
    <name evidence="9" type="ORF">LOD99_4995</name>
</gene>
<keyword evidence="3 8" id="KW-0812">Transmembrane</keyword>
<dbReference type="Proteomes" id="UP001165289">
    <property type="component" value="Unassembled WGS sequence"/>
</dbReference>
<keyword evidence="2" id="KW-0349">Heme</keyword>
<evidence type="ECO:0000256" key="2">
    <source>
        <dbReference type="ARBA" id="ARBA00022617"/>
    </source>
</evidence>
<dbReference type="InterPro" id="IPR034804">
    <property type="entry name" value="SQR/QFR_C/D"/>
</dbReference>
<keyword evidence="7 8" id="KW-0472">Membrane</keyword>
<dbReference type="AlphaFoldDB" id="A0AAV7JSQ2"/>
<dbReference type="GO" id="GO:0046872">
    <property type="term" value="F:metal ion binding"/>
    <property type="evidence" value="ECO:0007669"/>
    <property type="project" value="UniProtKB-KW"/>
</dbReference>
<evidence type="ECO:0000256" key="6">
    <source>
        <dbReference type="ARBA" id="ARBA00023004"/>
    </source>
</evidence>
<evidence type="ECO:0000256" key="4">
    <source>
        <dbReference type="ARBA" id="ARBA00022723"/>
    </source>
</evidence>
<reference evidence="9 10" key="1">
    <citation type="journal article" date="2023" name="BMC Biol.">
        <title>The compact genome of the sponge Oopsacas minuta (Hexactinellida) is lacking key metazoan core genes.</title>
        <authorList>
            <person name="Santini S."/>
            <person name="Schenkelaars Q."/>
            <person name="Jourda C."/>
            <person name="Duchesne M."/>
            <person name="Belahbib H."/>
            <person name="Rocher C."/>
            <person name="Selva M."/>
            <person name="Riesgo A."/>
            <person name="Vervoort M."/>
            <person name="Leys S.P."/>
            <person name="Kodjabachian L."/>
            <person name="Le Bivic A."/>
            <person name="Borchiellini C."/>
            <person name="Claverie J.M."/>
            <person name="Renard E."/>
        </authorList>
    </citation>
    <scope>NUCLEOTIDE SEQUENCE [LARGE SCALE GENOMIC DNA]</scope>
    <source>
        <strain evidence="9">SPO-2</strain>
    </source>
</reference>
<dbReference type="InterPro" id="IPR014314">
    <property type="entry name" value="Succ_DH_cytb556"/>
</dbReference>
<dbReference type="Gene3D" id="1.20.1300.10">
    <property type="entry name" value="Fumarate reductase/succinate dehydrogenase, transmembrane subunit"/>
    <property type="match status" value="1"/>
</dbReference>
<feature type="transmembrane region" description="Helical" evidence="8">
    <location>
        <begin position="124"/>
        <end position="145"/>
    </location>
</feature>
<evidence type="ECO:0000256" key="8">
    <source>
        <dbReference type="SAM" id="Phobius"/>
    </source>
</evidence>
<dbReference type="GO" id="GO:0016020">
    <property type="term" value="C:membrane"/>
    <property type="evidence" value="ECO:0007669"/>
    <property type="project" value="UniProtKB-SubCell"/>
</dbReference>
<keyword evidence="4" id="KW-0479">Metal-binding</keyword>
<accession>A0AAV7JSQ2</accession>
<dbReference type="SUPFAM" id="SSF81343">
    <property type="entry name" value="Fumarate reductase respiratory complex transmembrane subunits"/>
    <property type="match status" value="1"/>
</dbReference>
<comment type="caution">
    <text evidence="9">The sequence shown here is derived from an EMBL/GenBank/DDBJ whole genome shotgun (WGS) entry which is preliminary data.</text>
</comment>